<dbReference type="PROSITE" id="PS51426">
    <property type="entry name" value="ABL"/>
    <property type="match status" value="1"/>
</dbReference>
<dbReference type="STRING" id="75743.A0A401P3B0"/>
<evidence type="ECO:0000259" key="1">
    <source>
        <dbReference type="PROSITE" id="PS51426"/>
    </source>
</evidence>
<dbReference type="InterPro" id="IPR019017">
    <property type="entry name" value="Sig_transdc_His_kin_a/b-loop_C"/>
</dbReference>
<dbReference type="OMA" id="HEGSDIR"/>
<dbReference type="GO" id="GO:0004673">
    <property type="term" value="F:protein histidine kinase activity"/>
    <property type="evidence" value="ECO:0007669"/>
    <property type="project" value="InterPro"/>
</dbReference>
<dbReference type="InterPro" id="IPR002060">
    <property type="entry name" value="Squ/phyt_synthse"/>
</dbReference>
<dbReference type="Gene3D" id="1.10.600.10">
    <property type="entry name" value="Farnesyl Diphosphate Synthase"/>
    <property type="match status" value="2"/>
</dbReference>
<feature type="non-terminal residue" evidence="2">
    <location>
        <position position="152"/>
    </location>
</feature>
<sequence length="152" mass="17431">MTPGHQQYCLQLVRNRDYEGFLSSLLLPPEFHSSVFALRAFNVELAQVQDLVTQKTIGLMRMQYWRQMIEDIYSDNSPPQPIAIELWKEKNLNENAYRNIKDLESYAENAQSSLIYLVLEVLGVKNIHADHAASHIGKAQGIVTCLRATPYH</sequence>
<evidence type="ECO:0000313" key="2">
    <source>
        <dbReference type="EMBL" id="GCB67635.1"/>
    </source>
</evidence>
<dbReference type="GO" id="GO:0005524">
    <property type="term" value="F:ATP binding"/>
    <property type="evidence" value="ECO:0007669"/>
    <property type="project" value="InterPro"/>
</dbReference>
<dbReference type="GO" id="GO:0000160">
    <property type="term" value="P:phosphorelay signal transduction system"/>
    <property type="evidence" value="ECO:0007669"/>
    <property type="project" value="InterPro"/>
</dbReference>
<dbReference type="Proteomes" id="UP000288216">
    <property type="component" value="Unassembled WGS sequence"/>
</dbReference>
<name>A0A401P3B0_SCYTO</name>
<comment type="caution">
    <text evidence="2">The sequence shown here is derived from an EMBL/GenBank/DDBJ whole genome shotgun (WGS) entry which is preliminary data.</text>
</comment>
<dbReference type="GO" id="GO:0006355">
    <property type="term" value="P:regulation of DNA-templated transcription"/>
    <property type="evidence" value="ECO:0007669"/>
    <property type="project" value="InterPro"/>
</dbReference>
<protein>
    <recommendedName>
        <fullName evidence="1">ABL domain-containing protein</fullName>
    </recommendedName>
</protein>
<proteinExistence type="predicted"/>
<dbReference type="InterPro" id="IPR008949">
    <property type="entry name" value="Isoprenoid_synthase_dom_sf"/>
</dbReference>
<dbReference type="GO" id="GO:0005886">
    <property type="term" value="C:plasma membrane"/>
    <property type="evidence" value="ECO:0007669"/>
    <property type="project" value="InterPro"/>
</dbReference>
<evidence type="ECO:0000313" key="3">
    <source>
        <dbReference type="Proteomes" id="UP000288216"/>
    </source>
</evidence>
<accession>A0A401P3B0</accession>
<gene>
    <name evidence="2" type="ORF">scyTo_0012169</name>
</gene>
<feature type="domain" description="ABL" evidence="1">
    <location>
        <begin position="5"/>
        <end position="111"/>
    </location>
</feature>
<reference evidence="2 3" key="1">
    <citation type="journal article" date="2018" name="Nat. Ecol. Evol.">
        <title>Shark genomes provide insights into elasmobranch evolution and the origin of vertebrates.</title>
        <authorList>
            <person name="Hara Y"/>
            <person name="Yamaguchi K"/>
            <person name="Onimaru K"/>
            <person name="Kadota M"/>
            <person name="Koyanagi M"/>
            <person name="Keeley SD"/>
            <person name="Tatsumi K"/>
            <person name="Tanaka K"/>
            <person name="Motone F"/>
            <person name="Kageyama Y"/>
            <person name="Nozu R"/>
            <person name="Adachi N"/>
            <person name="Nishimura O"/>
            <person name="Nakagawa R"/>
            <person name="Tanegashima C"/>
            <person name="Kiyatake I"/>
            <person name="Matsumoto R"/>
            <person name="Murakumo K"/>
            <person name="Nishida K"/>
            <person name="Terakita A"/>
            <person name="Kuratani S"/>
            <person name="Sato K"/>
            <person name="Hyodo S Kuraku.S."/>
        </authorList>
    </citation>
    <scope>NUCLEOTIDE SEQUENCE [LARGE SCALE GENOMIC DNA]</scope>
</reference>
<dbReference type="OrthoDB" id="270318at2759"/>
<keyword evidence="3" id="KW-1185">Reference proteome</keyword>
<dbReference type="SUPFAM" id="SSF48576">
    <property type="entry name" value="Terpenoid synthases"/>
    <property type="match status" value="1"/>
</dbReference>
<dbReference type="EMBL" id="BFAA01005792">
    <property type="protein sequence ID" value="GCB67635.1"/>
    <property type="molecule type" value="Genomic_DNA"/>
</dbReference>
<organism evidence="2 3">
    <name type="scientific">Scyliorhinus torazame</name>
    <name type="common">Cloudy catshark</name>
    <name type="synonym">Catulus torazame</name>
    <dbReference type="NCBI Taxonomy" id="75743"/>
    <lineage>
        <taxon>Eukaryota</taxon>
        <taxon>Metazoa</taxon>
        <taxon>Chordata</taxon>
        <taxon>Craniata</taxon>
        <taxon>Vertebrata</taxon>
        <taxon>Chondrichthyes</taxon>
        <taxon>Elasmobranchii</taxon>
        <taxon>Galeomorphii</taxon>
        <taxon>Galeoidea</taxon>
        <taxon>Carcharhiniformes</taxon>
        <taxon>Scyliorhinidae</taxon>
        <taxon>Scyliorhinus</taxon>
    </lineage>
</organism>
<dbReference type="AlphaFoldDB" id="A0A401P3B0"/>
<dbReference type="Pfam" id="PF00494">
    <property type="entry name" value="SQS_PSY"/>
    <property type="match status" value="2"/>
</dbReference>